<feature type="transmembrane region" description="Helical" evidence="1">
    <location>
        <begin position="25"/>
        <end position="44"/>
    </location>
</feature>
<evidence type="ECO:0000313" key="3">
    <source>
        <dbReference type="Proteomes" id="UP001175261"/>
    </source>
</evidence>
<accession>A0AA39GKG8</accession>
<dbReference type="EMBL" id="JAPDFR010000002">
    <property type="protein sequence ID" value="KAK0389035.1"/>
    <property type="molecule type" value="Genomic_DNA"/>
</dbReference>
<keyword evidence="3" id="KW-1185">Reference proteome</keyword>
<organism evidence="2 3">
    <name type="scientific">Sarocladium strictum</name>
    <name type="common">Black bundle disease fungus</name>
    <name type="synonym">Acremonium strictum</name>
    <dbReference type="NCBI Taxonomy" id="5046"/>
    <lineage>
        <taxon>Eukaryota</taxon>
        <taxon>Fungi</taxon>
        <taxon>Dikarya</taxon>
        <taxon>Ascomycota</taxon>
        <taxon>Pezizomycotina</taxon>
        <taxon>Sordariomycetes</taxon>
        <taxon>Hypocreomycetidae</taxon>
        <taxon>Hypocreales</taxon>
        <taxon>Sarocladiaceae</taxon>
        <taxon>Sarocladium</taxon>
    </lineage>
</organism>
<proteinExistence type="predicted"/>
<keyword evidence="1" id="KW-0812">Transmembrane</keyword>
<reference evidence="2" key="1">
    <citation type="submission" date="2022-10" db="EMBL/GenBank/DDBJ databases">
        <title>Determination and structural analysis of whole genome sequence of Sarocladium strictum F4-1.</title>
        <authorList>
            <person name="Hu L."/>
            <person name="Jiang Y."/>
        </authorList>
    </citation>
    <scope>NUCLEOTIDE SEQUENCE</scope>
    <source>
        <strain evidence="2">F4-1</strain>
    </source>
</reference>
<protein>
    <submittedName>
        <fullName evidence="2">Uncharacterized protein</fullName>
    </submittedName>
</protein>
<evidence type="ECO:0000313" key="2">
    <source>
        <dbReference type="EMBL" id="KAK0389035.1"/>
    </source>
</evidence>
<keyword evidence="1" id="KW-1133">Transmembrane helix</keyword>
<comment type="caution">
    <text evidence="2">The sequence shown here is derived from an EMBL/GenBank/DDBJ whole genome shotgun (WGS) entry which is preliminary data.</text>
</comment>
<keyword evidence="1" id="KW-0472">Membrane</keyword>
<gene>
    <name evidence="2" type="ORF">NLU13_2611</name>
</gene>
<dbReference type="Proteomes" id="UP001175261">
    <property type="component" value="Unassembled WGS sequence"/>
</dbReference>
<evidence type="ECO:0000256" key="1">
    <source>
        <dbReference type="SAM" id="Phobius"/>
    </source>
</evidence>
<name>A0AA39GKG8_SARSR</name>
<feature type="transmembrane region" description="Helical" evidence="1">
    <location>
        <begin position="64"/>
        <end position="86"/>
    </location>
</feature>
<sequence>MGVNLSTPFEPDLSGVTWSPEDRHACAVLAVIWSIVLYMCAMIFSTCTLIDRWRGPLDKNDTTLGNVLAALLCSAAWPAVLAYCFLN</sequence>
<dbReference type="AlphaFoldDB" id="A0AA39GKG8"/>